<name>A0A0V1GPL9_9BILA</name>
<dbReference type="AlphaFoldDB" id="A0A0V1GPL9"/>
<organism evidence="1 2">
    <name type="scientific">Trichinella zimbabwensis</name>
    <dbReference type="NCBI Taxonomy" id="268475"/>
    <lineage>
        <taxon>Eukaryota</taxon>
        <taxon>Metazoa</taxon>
        <taxon>Ecdysozoa</taxon>
        <taxon>Nematoda</taxon>
        <taxon>Enoplea</taxon>
        <taxon>Dorylaimia</taxon>
        <taxon>Trichinellida</taxon>
        <taxon>Trichinellidae</taxon>
        <taxon>Trichinella</taxon>
    </lineage>
</organism>
<reference evidence="1 2" key="1">
    <citation type="submission" date="2015-01" db="EMBL/GenBank/DDBJ databases">
        <title>Evolution of Trichinella species and genotypes.</title>
        <authorList>
            <person name="Korhonen P.K."/>
            <person name="Edoardo P."/>
            <person name="Giuseppe L.R."/>
            <person name="Gasser R.B."/>
        </authorList>
    </citation>
    <scope>NUCLEOTIDE SEQUENCE [LARGE SCALE GENOMIC DNA]</scope>
    <source>
        <strain evidence="1">ISS1029</strain>
    </source>
</reference>
<accession>A0A0V1GPL9</accession>
<keyword evidence="2" id="KW-1185">Reference proteome</keyword>
<dbReference type="Proteomes" id="UP000055024">
    <property type="component" value="Unassembled WGS sequence"/>
</dbReference>
<dbReference type="EMBL" id="JYDP01000614">
    <property type="protein sequence ID" value="KRY99992.1"/>
    <property type="molecule type" value="Genomic_DNA"/>
</dbReference>
<gene>
    <name evidence="1" type="ORF">T11_6222</name>
</gene>
<evidence type="ECO:0000313" key="2">
    <source>
        <dbReference type="Proteomes" id="UP000055024"/>
    </source>
</evidence>
<comment type="caution">
    <text evidence="1">The sequence shown here is derived from an EMBL/GenBank/DDBJ whole genome shotgun (WGS) entry which is preliminary data.</text>
</comment>
<evidence type="ECO:0000313" key="1">
    <source>
        <dbReference type="EMBL" id="KRY99992.1"/>
    </source>
</evidence>
<sequence length="101" mass="11485">MKRTQLWGKSAAAGQKETELLVWELHSARQNVRNWLLVNCTKHEKDQAVFFEGQRLMIGQKACTVVDRKTPPYLRKCGQFVVGKQQKCSESGRTSFGGKCL</sequence>
<protein>
    <submittedName>
        <fullName evidence="1">Uncharacterized protein</fullName>
    </submittedName>
</protein>
<proteinExistence type="predicted"/>